<dbReference type="AlphaFoldDB" id="B4VH77"/>
<keyword evidence="2" id="KW-1185">Reference proteome</keyword>
<accession>B4VH77</accession>
<dbReference type="HOGENOM" id="CLU_3268449_0_0_3"/>
<organism evidence="1 2">
    <name type="scientific">Coleofasciculus chthonoplastes PCC 7420</name>
    <dbReference type="NCBI Taxonomy" id="118168"/>
    <lineage>
        <taxon>Bacteria</taxon>
        <taxon>Bacillati</taxon>
        <taxon>Cyanobacteriota</taxon>
        <taxon>Cyanophyceae</taxon>
        <taxon>Coleofasciculales</taxon>
        <taxon>Coleofasciculaceae</taxon>
        <taxon>Coleofasciculus</taxon>
    </lineage>
</organism>
<reference evidence="1 2" key="1">
    <citation type="submission" date="2008-07" db="EMBL/GenBank/DDBJ databases">
        <authorList>
            <person name="Tandeau de Marsac N."/>
            <person name="Ferriera S."/>
            <person name="Johnson J."/>
            <person name="Kravitz S."/>
            <person name="Beeson K."/>
            <person name="Sutton G."/>
            <person name="Rogers Y.-H."/>
            <person name="Friedman R."/>
            <person name="Frazier M."/>
            <person name="Venter J.C."/>
        </authorList>
    </citation>
    <scope>NUCLEOTIDE SEQUENCE [LARGE SCALE GENOMIC DNA]</scope>
    <source>
        <strain evidence="1 2">PCC 7420</strain>
    </source>
</reference>
<name>B4VH77_9CYAN</name>
<gene>
    <name evidence="1" type="ORF">MC7420_7278</name>
</gene>
<protein>
    <submittedName>
        <fullName evidence="1">Uncharacterized protein</fullName>
    </submittedName>
</protein>
<sequence>MAAILFWRRLGKICKERGIDLKVFITPSHALNLEAIRALFL</sequence>
<evidence type="ECO:0000313" key="2">
    <source>
        <dbReference type="Proteomes" id="UP000003835"/>
    </source>
</evidence>
<evidence type="ECO:0000313" key="1">
    <source>
        <dbReference type="EMBL" id="EDX78625.1"/>
    </source>
</evidence>
<dbReference type="Proteomes" id="UP000003835">
    <property type="component" value="Unassembled WGS sequence"/>
</dbReference>
<dbReference type="EMBL" id="DS989841">
    <property type="protein sequence ID" value="EDX78625.1"/>
    <property type="molecule type" value="Genomic_DNA"/>
</dbReference>
<proteinExistence type="predicted"/>